<dbReference type="PROSITE" id="PS00101">
    <property type="entry name" value="HEXAPEP_TRANSFERASES"/>
    <property type="match status" value="1"/>
</dbReference>
<dbReference type="OrthoDB" id="9801456at2"/>
<keyword evidence="1 6" id="KW-0808">Transferase</keyword>
<feature type="active site" description="Proton acceptor" evidence="3">
    <location>
        <position position="139"/>
    </location>
</feature>
<proteinExistence type="predicted"/>
<sequence length="212" mass="22199">MDKIVLVGGGGHCKVIIDIIKSISKYKIVGITDANTSEEQIIGVPIIGNDDVLEDLYNQGVKNAFVCVGALNNIKIRDKIFNKLKSLGFSMPKLIHKNAIVSPYAKVGDGTCVMAGAIVNAGAIIEENCIINTGSIIEHDCLIGRNTHVSPKASIAGGSKIGCNCHIGTGSTIIQEIEIGSNVVVGAGAVVVNNIENDVTAVGIPSKIIKRR</sequence>
<dbReference type="EMBL" id="JENJ01000022">
    <property type="protein sequence ID" value="KGM96431.1"/>
    <property type="molecule type" value="Genomic_DNA"/>
</dbReference>
<dbReference type="InterPro" id="IPR020019">
    <property type="entry name" value="AcTrfase_PglD-like"/>
</dbReference>
<dbReference type="InterPro" id="IPR018357">
    <property type="entry name" value="Hexapep_transf_CS"/>
</dbReference>
<comment type="caution">
    <text evidence="6">The sequence shown here is derived from an EMBL/GenBank/DDBJ whole genome shotgun (WGS) entry which is preliminary data.</text>
</comment>
<evidence type="ECO:0000313" key="6">
    <source>
        <dbReference type="EMBL" id="KGM96431.1"/>
    </source>
</evidence>
<dbReference type="SUPFAM" id="SSF51161">
    <property type="entry name" value="Trimeric LpxA-like enzymes"/>
    <property type="match status" value="1"/>
</dbReference>
<dbReference type="GO" id="GO:0016740">
    <property type="term" value="F:transferase activity"/>
    <property type="evidence" value="ECO:0007669"/>
    <property type="project" value="UniProtKB-KW"/>
</dbReference>
<dbReference type="Gene3D" id="3.40.50.20">
    <property type="match status" value="1"/>
</dbReference>
<feature type="binding site" evidence="4">
    <location>
        <position position="148"/>
    </location>
    <ligand>
        <name>acetyl-CoA</name>
        <dbReference type="ChEBI" id="CHEBI:57288"/>
    </ligand>
</feature>
<accession>A0A0A0I804</accession>
<dbReference type="InterPro" id="IPR041561">
    <property type="entry name" value="PglD_N"/>
</dbReference>
<dbReference type="Gene3D" id="2.160.10.10">
    <property type="entry name" value="Hexapeptide repeat proteins"/>
    <property type="match status" value="1"/>
</dbReference>
<organism evidence="6 7">
    <name type="scientific">Clostridium novyi A str. 4552</name>
    <dbReference type="NCBI Taxonomy" id="1444289"/>
    <lineage>
        <taxon>Bacteria</taxon>
        <taxon>Bacillati</taxon>
        <taxon>Bacillota</taxon>
        <taxon>Clostridia</taxon>
        <taxon>Eubacteriales</taxon>
        <taxon>Clostridiaceae</taxon>
        <taxon>Clostridium</taxon>
    </lineage>
</organism>
<dbReference type="InterPro" id="IPR011004">
    <property type="entry name" value="Trimer_LpxA-like_sf"/>
</dbReference>
<dbReference type="Pfam" id="PF00132">
    <property type="entry name" value="Hexapep"/>
    <property type="match status" value="2"/>
</dbReference>
<protein>
    <submittedName>
        <fullName evidence="6">Serine acetyltransferase</fullName>
    </submittedName>
</protein>
<dbReference type="Proteomes" id="UP000030012">
    <property type="component" value="Unassembled WGS sequence"/>
</dbReference>
<name>A0A0A0I804_CLONO</name>
<evidence type="ECO:0000256" key="2">
    <source>
        <dbReference type="ARBA" id="ARBA00022737"/>
    </source>
</evidence>
<dbReference type="Pfam" id="PF17836">
    <property type="entry name" value="PglD_N"/>
    <property type="match status" value="1"/>
</dbReference>
<evidence type="ECO:0000256" key="4">
    <source>
        <dbReference type="PIRSR" id="PIRSR620019-2"/>
    </source>
</evidence>
<dbReference type="PANTHER" id="PTHR43300:SF7">
    <property type="entry name" value="UDP-N-ACETYLBACILLOSAMINE N-ACETYLTRANSFERASE"/>
    <property type="match status" value="1"/>
</dbReference>
<feature type="domain" description="PglD N-terminal" evidence="5">
    <location>
        <begin position="3"/>
        <end position="84"/>
    </location>
</feature>
<evidence type="ECO:0000313" key="7">
    <source>
        <dbReference type="Proteomes" id="UP000030012"/>
    </source>
</evidence>
<dbReference type="CDD" id="cd03360">
    <property type="entry name" value="LbH_AT_putative"/>
    <property type="match status" value="1"/>
</dbReference>
<dbReference type="PANTHER" id="PTHR43300">
    <property type="entry name" value="ACETYLTRANSFERASE"/>
    <property type="match status" value="1"/>
</dbReference>
<dbReference type="RefSeq" id="WP_039254800.1">
    <property type="nucleotide sequence ID" value="NZ_JENJ01000022.1"/>
</dbReference>
<evidence type="ECO:0000256" key="1">
    <source>
        <dbReference type="ARBA" id="ARBA00022679"/>
    </source>
</evidence>
<dbReference type="InterPro" id="IPR001451">
    <property type="entry name" value="Hexapep"/>
</dbReference>
<evidence type="ECO:0000259" key="5">
    <source>
        <dbReference type="Pfam" id="PF17836"/>
    </source>
</evidence>
<dbReference type="InterPro" id="IPR050179">
    <property type="entry name" value="Trans_hexapeptide_repeat"/>
</dbReference>
<dbReference type="AlphaFoldDB" id="A0A0A0I804"/>
<feature type="site" description="Increases basicity of active site His" evidence="3">
    <location>
        <position position="140"/>
    </location>
</feature>
<gene>
    <name evidence="6" type="ORF">Z968_06385</name>
</gene>
<reference evidence="6 7" key="1">
    <citation type="submission" date="2014-01" db="EMBL/GenBank/DDBJ databases">
        <title>Plasmidome dynamics in the species complex Clostridium novyi sensu lato converts strains of independent lineages into distinctly different pathogens.</title>
        <authorList>
            <person name="Skarin H."/>
            <person name="Segerman B."/>
        </authorList>
    </citation>
    <scope>NUCLEOTIDE SEQUENCE [LARGE SCALE GENOMIC DNA]</scope>
    <source>
        <strain evidence="6 7">4552</strain>
    </source>
</reference>
<dbReference type="NCBIfam" id="TIGR03570">
    <property type="entry name" value="NeuD_NnaD"/>
    <property type="match status" value="1"/>
</dbReference>
<keyword evidence="2" id="KW-0677">Repeat</keyword>
<evidence type="ECO:0000256" key="3">
    <source>
        <dbReference type="PIRSR" id="PIRSR620019-1"/>
    </source>
</evidence>